<keyword evidence="1" id="KW-1133">Transmembrane helix</keyword>
<keyword evidence="3" id="KW-1185">Reference proteome</keyword>
<protein>
    <submittedName>
        <fullName evidence="2">Uncharacterized protein</fullName>
    </submittedName>
</protein>
<keyword evidence="1" id="KW-0812">Transmembrane</keyword>
<gene>
    <name evidence="2" type="ORF">SCLO_1012920</name>
</gene>
<feature type="transmembrane region" description="Helical" evidence="1">
    <location>
        <begin position="92"/>
        <end position="125"/>
    </location>
</feature>
<proteinExistence type="predicted"/>
<dbReference type="EMBL" id="AP017655">
    <property type="protein sequence ID" value="BAV64332.1"/>
    <property type="molecule type" value="Genomic_DNA"/>
</dbReference>
<dbReference type="OrthoDB" id="7476991at2"/>
<keyword evidence="1" id="KW-0472">Membrane</keyword>
<reference evidence="2 3" key="1">
    <citation type="submission" date="2016-10" db="EMBL/GenBank/DDBJ databases">
        <title>Complete Genome Sequence of the Nonylphenol-Degrading Bacterium Sphingobium cloacae JCM 10874T.</title>
        <authorList>
            <person name="Ootsuka M."/>
            <person name="Nishizawa T."/>
            <person name="Ohta H."/>
        </authorList>
    </citation>
    <scope>NUCLEOTIDE SEQUENCE [LARGE SCALE GENOMIC DNA]</scope>
    <source>
        <strain evidence="2 3">JCM 10874</strain>
    </source>
</reference>
<sequence>MGLTTLCGTVSGIRHSTETRGTVGRNGGSVKTGQVIAFRVGERSAQIKLADVPDIRDGDEVTLAGREKNGVFKALALRNDKTRAVYSIPTTVGYLMGATFIALGVMTLVFLIGVVFIAGGAWTLYEASNYTRAANMLRA</sequence>
<dbReference type="AlphaFoldDB" id="A0A1E1F1I3"/>
<evidence type="ECO:0000256" key="1">
    <source>
        <dbReference type="SAM" id="Phobius"/>
    </source>
</evidence>
<dbReference type="RefSeq" id="WP_066516938.1">
    <property type="nucleotide sequence ID" value="NZ_AP017655.1"/>
</dbReference>
<dbReference type="Proteomes" id="UP000218272">
    <property type="component" value="Chromosome SCLO_1"/>
</dbReference>
<evidence type="ECO:0000313" key="2">
    <source>
        <dbReference type="EMBL" id="BAV64332.1"/>
    </source>
</evidence>
<organism evidence="2 3">
    <name type="scientific">Sphingobium cloacae</name>
    <dbReference type="NCBI Taxonomy" id="120107"/>
    <lineage>
        <taxon>Bacteria</taxon>
        <taxon>Pseudomonadati</taxon>
        <taxon>Pseudomonadota</taxon>
        <taxon>Alphaproteobacteria</taxon>
        <taxon>Sphingomonadales</taxon>
        <taxon>Sphingomonadaceae</taxon>
        <taxon>Sphingobium</taxon>
    </lineage>
</organism>
<accession>A0A1E1F1I3</accession>
<name>A0A1E1F1I3_9SPHN</name>
<dbReference type="KEGG" id="sclo:SCLO_1012920"/>
<evidence type="ECO:0000313" key="3">
    <source>
        <dbReference type="Proteomes" id="UP000218272"/>
    </source>
</evidence>